<evidence type="ECO:0000313" key="3">
    <source>
        <dbReference type="EMBL" id="CAF9923677.1"/>
    </source>
</evidence>
<feature type="region of interest" description="Disordered" evidence="1">
    <location>
        <begin position="263"/>
        <end position="314"/>
    </location>
</feature>
<organism evidence="3 4">
    <name type="scientific">Gomphillus americanus</name>
    <dbReference type="NCBI Taxonomy" id="1940652"/>
    <lineage>
        <taxon>Eukaryota</taxon>
        <taxon>Fungi</taxon>
        <taxon>Dikarya</taxon>
        <taxon>Ascomycota</taxon>
        <taxon>Pezizomycotina</taxon>
        <taxon>Lecanoromycetes</taxon>
        <taxon>OSLEUM clade</taxon>
        <taxon>Ostropomycetidae</taxon>
        <taxon>Ostropales</taxon>
        <taxon>Graphidaceae</taxon>
        <taxon>Gomphilloideae</taxon>
        <taxon>Gomphillus</taxon>
    </lineage>
</organism>
<feature type="compositionally biased region" description="Basic and acidic residues" evidence="1">
    <location>
        <begin position="291"/>
        <end position="301"/>
    </location>
</feature>
<feature type="region of interest" description="Disordered" evidence="1">
    <location>
        <begin position="1"/>
        <end position="51"/>
    </location>
</feature>
<feature type="region of interest" description="Disordered" evidence="1">
    <location>
        <begin position="218"/>
        <end position="250"/>
    </location>
</feature>
<sequence length="436" mass="47140">MQYNTRRKSISLQALGIQIPQTSRSHRPSLSKSSIDSADPPAKRVKREHSTDSLPINGLVLAASPVTVTKTVTFADRPLSSGRNAYEHTPPPSPGPTPSKIDLSRVNDDIVAGVIEQLEKTGNRPHLIKELASVLSTTSPDVSRSANPAALLSSRLASYMRRPWSAGSPCPVAKELIPIHPRKVFYYLTTTPRQGLPASALEPQPVVIGGGRGKTAPIRIISPSLSNASQDDEASNGEERKRAALSPSPEVELGLDLEELIYSSSPDKTPDFPTPPVNGPSSFINSSVRRQSSDSERDLRRAQSPPLEGDEQEFTATARDMRMKGLENTALSDPAIITTSDKTMDSIESDDMKPDHSEDAATLSLGQHVISVQAPKHESMLPSSPLVKATSYGRPSSSRIKEIDAGLLGDGLITSWDIRRPQSVGFDELDDLFDCY</sequence>
<reference evidence="3" key="1">
    <citation type="submission" date="2021-03" db="EMBL/GenBank/DDBJ databases">
        <authorList>
            <person name="Tagirdzhanova G."/>
        </authorList>
    </citation>
    <scope>NUCLEOTIDE SEQUENCE</scope>
</reference>
<dbReference type="InterPro" id="IPR057511">
    <property type="entry name" value="WH_GDS1"/>
</dbReference>
<evidence type="ECO:0000259" key="2">
    <source>
        <dbReference type="Pfam" id="PF25318"/>
    </source>
</evidence>
<feature type="compositionally biased region" description="Polar residues" evidence="1">
    <location>
        <begin position="279"/>
        <end position="290"/>
    </location>
</feature>
<dbReference type="OrthoDB" id="4150221at2759"/>
<name>A0A8H3ID58_9LECA</name>
<evidence type="ECO:0000313" key="4">
    <source>
        <dbReference type="Proteomes" id="UP000664169"/>
    </source>
</evidence>
<dbReference type="AlphaFoldDB" id="A0A8H3ID58"/>
<dbReference type="EMBL" id="CAJPDQ010000020">
    <property type="protein sequence ID" value="CAF9923677.1"/>
    <property type="molecule type" value="Genomic_DNA"/>
</dbReference>
<dbReference type="Pfam" id="PF25318">
    <property type="entry name" value="WHD_GDS1"/>
    <property type="match status" value="1"/>
</dbReference>
<feature type="region of interest" description="Disordered" evidence="1">
    <location>
        <begin position="79"/>
        <end position="103"/>
    </location>
</feature>
<proteinExistence type="predicted"/>
<evidence type="ECO:0000256" key="1">
    <source>
        <dbReference type="SAM" id="MobiDB-lite"/>
    </source>
</evidence>
<dbReference type="Proteomes" id="UP000664169">
    <property type="component" value="Unassembled WGS sequence"/>
</dbReference>
<keyword evidence="4" id="KW-1185">Reference proteome</keyword>
<comment type="caution">
    <text evidence="3">The sequence shown here is derived from an EMBL/GenBank/DDBJ whole genome shotgun (WGS) entry which is preliminary data.</text>
</comment>
<gene>
    <name evidence="3" type="ORF">GOMPHAMPRED_003417</name>
</gene>
<feature type="domain" description="GDS1 winged helix" evidence="2">
    <location>
        <begin position="102"/>
        <end position="194"/>
    </location>
</feature>
<accession>A0A8H3ID58</accession>
<protein>
    <recommendedName>
        <fullName evidence="2">GDS1 winged helix domain-containing protein</fullName>
    </recommendedName>
</protein>